<dbReference type="Proteomes" id="UP000651085">
    <property type="component" value="Unassembled WGS sequence"/>
</dbReference>
<sequence>MRKILGLCCCILLGLSACEEMDEYYPTIEYAELSDSVRTTSDLTLEEQYGLLDYNCSHYGYAYISLPQGYVFSTKLLEGISKNRAYEFFFAISRNKEDLLQEIPYYIKESHIHYLKDDGNFIGFMEKDNYQFSSGTYYYCLMQHNSSYHPGLVDECLENYYGYSSKKCSDIHSFEIKNDPYISIEYIEWNGASVSFSGNYNVSDSDDVVATGLCYSLIDQMPTINSYGCESIFGDSGITGYMNWSQSIGNLDLNVTYYVRAFLLTKEGIAYSSVHALTTK</sequence>
<dbReference type="EMBL" id="JACRTF010000001">
    <property type="protein sequence ID" value="MBC8595034.1"/>
    <property type="molecule type" value="Genomic_DNA"/>
</dbReference>
<proteinExistence type="predicted"/>
<protein>
    <submittedName>
        <fullName evidence="1">Uncharacterized protein</fullName>
    </submittedName>
</protein>
<dbReference type="RefSeq" id="WP_262436107.1">
    <property type="nucleotide sequence ID" value="NZ_JACRTF010000001.1"/>
</dbReference>
<evidence type="ECO:0000313" key="2">
    <source>
        <dbReference type="Proteomes" id="UP000651085"/>
    </source>
</evidence>
<accession>A0A926IR49</accession>
<comment type="caution">
    <text evidence="1">The sequence shown here is derived from an EMBL/GenBank/DDBJ whole genome shotgun (WGS) entry which is preliminary data.</text>
</comment>
<organism evidence="1 2">
    <name type="scientific">Jilunia laotingensis</name>
    <dbReference type="NCBI Taxonomy" id="2763675"/>
    <lineage>
        <taxon>Bacteria</taxon>
        <taxon>Pseudomonadati</taxon>
        <taxon>Bacteroidota</taxon>
        <taxon>Bacteroidia</taxon>
        <taxon>Bacteroidales</taxon>
        <taxon>Bacteroidaceae</taxon>
        <taxon>Jilunia</taxon>
    </lineage>
</organism>
<gene>
    <name evidence="1" type="ORF">H8744_17635</name>
</gene>
<dbReference type="PROSITE" id="PS51257">
    <property type="entry name" value="PROKAR_LIPOPROTEIN"/>
    <property type="match status" value="1"/>
</dbReference>
<keyword evidence="2" id="KW-1185">Reference proteome</keyword>
<evidence type="ECO:0000313" key="1">
    <source>
        <dbReference type="EMBL" id="MBC8595034.1"/>
    </source>
</evidence>
<name>A0A926IR49_9BACT</name>
<reference evidence="1" key="1">
    <citation type="submission" date="2020-08" db="EMBL/GenBank/DDBJ databases">
        <title>Genome public.</title>
        <authorList>
            <person name="Liu C."/>
            <person name="Sun Q."/>
        </authorList>
    </citation>
    <scope>NUCLEOTIDE SEQUENCE</scope>
    <source>
        <strain evidence="1">N12</strain>
    </source>
</reference>
<dbReference type="AlphaFoldDB" id="A0A926IR49"/>